<feature type="transmembrane region" description="Helical" evidence="12">
    <location>
        <begin position="121"/>
        <end position="144"/>
    </location>
</feature>
<accession>A0A918TPI2</accession>
<evidence type="ECO:0000256" key="3">
    <source>
        <dbReference type="ARBA" id="ARBA00022692"/>
    </source>
</evidence>
<dbReference type="GO" id="GO:0006784">
    <property type="term" value="P:heme A biosynthetic process"/>
    <property type="evidence" value="ECO:0007669"/>
    <property type="project" value="InterPro"/>
</dbReference>
<keyword evidence="4" id="KW-0479">Metal-binding</keyword>
<evidence type="ECO:0000256" key="9">
    <source>
        <dbReference type="ARBA" id="ARBA00023136"/>
    </source>
</evidence>
<comment type="subcellular location">
    <subcellularLocation>
        <location evidence="1">Membrane</location>
        <topology evidence="1">Multi-pass membrane protein</topology>
    </subcellularLocation>
</comment>
<keyword evidence="3 12" id="KW-0812">Transmembrane</keyword>
<keyword evidence="2" id="KW-1003">Cell membrane</keyword>
<evidence type="ECO:0000256" key="5">
    <source>
        <dbReference type="ARBA" id="ARBA00022989"/>
    </source>
</evidence>
<dbReference type="InterPro" id="IPR050450">
    <property type="entry name" value="COX15/CtaA_HemeA_synthase"/>
</dbReference>
<organism evidence="13 14">
    <name type="scientific">Roseibacillus persicicus</name>
    <dbReference type="NCBI Taxonomy" id="454148"/>
    <lineage>
        <taxon>Bacteria</taxon>
        <taxon>Pseudomonadati</taxon>
        <taxon>Verrucomicrobiota</taxon>
        <taxon>Verrucomicrobiia</taxon>
        <taxon>Verrucomicrobiales</taxon>
        <taxon>Verrucomicrobiaceae</taxon>
        <taxon>Roseibacillus</taxon>
    </lineage>
</organism>
<comment type="caution">
    <text evidence="13">The sequence shown here is derived from an EMBL/GenBank/DDBJ whole genome shotgun (WGS) entry which is preliminary data.</text>
</comment>
<protein>
    <submittedName>
        <fullName evidence="13">Cytochrome oxidase assembly protein</fullName>
    </submittedName>
</protein>
<reference evidence="13" key="2">
    <citation type="submission" date="2020-09" db="EMBL/GenBank/DDBJ databases">
        <authorList>
            <person name="Sun Q."/>
            <person name="Kim S."/>
        </authorList>
    </citation>
    <scope>NUCLEOTIDE SEQUENCE</scope>
    <source>
        <strain evidence="13">KCTC 12988</strain>
    </source>
</reference>
<evidence type="ECO:0000256" key="4">
    <source>
        <dbReference type="ARBA" id="ARBA00022723"/>
    </source>
</evidence>
<feature type="transmembrane region" description="Helical" evidence="12">
    <location>
        <begin position="150"/>
        <end position="168"/>
    </location>
</feature>
<keyword evidence="10" id="KW-1015">Disulfide bond</keyword>
<evidence type="ECO:0000256" key="2">
    <source>
        <dbReference type="ARBA" id="ARBA00022475"/>
    </source>
</evidence>
<feature type="transmembrane region" description="Helical" evidence="12">
    <location>
        <begin position="233"/>
        <end position="254"/>
    </location>
</feature>
<dbReference type="GO" id="GO:0016020">
    <property type="term" value="C:membrane"/>
    <property type="evidence" value="ECO:0007669"/>
    <property type="project" value="UniProtKB-SubCell"/>
</dbReference>
<feature type="transmembrane region" description="Helical" evidence="12">
    <location>
        <begin position="294"/>
        <end position="314"/>
    </location>
</feature>
<evidence type="ECO:0000256" key="1">
    <source>
        <dbReference type="ARBA" id="ARBA00004141"/>
    </source>
</evidence>
<dbReference type="PANTHER" id="PTHR35457:SF1">
    <property type="entry name" value="HEME A SYNTHASE"/>
    <property type="match status" value="1"/>
</dbReference>
<evidence type="ECO:0000256" key="7">
    <source>
        <dbReference type="ARBA" id="ARBA00023004"/>
    </source>
</evidence>
<name>A0A918TPI2_9BACT</name>
<evidence type="ECO:0000313" key="14">
    <source>
        <dbReference type="Proteomes" id="UP000644507"/>
    </source>
</evidence>
<evidence type="ECO:0000256" key="10">
    <source>
        <dbReference type="ARBA" id="ARBA00023157"/>
    </source>
</evidence>
<dbReference type="EMBL" id="BMXI01000006">
    <property type="protein sequence ID" value="GHC51083.1"/>
    <property type="molecule type" value="Genomic_DNA"/>
</dbReference>
<dbReference type="GO" id="GO:0016491">
    <property type="term" value="F:oxidoreductase activity"/>
    <property type="evidence" value="ECO:0007669"/>
    <property type="project" value="UniProtKB-KW"/>
</dbReference>
<evidence type="ECO:0000313" key="13">
    <source>
        <dbReference type="EMBL" id="GHC51083.1"/>
    </source>
</evidence>
<gene>
    <name evidence="13" type="ORF">GCM10007100_16580</name>
</gene>
<evidence type="ECO:0000256" key="6">
    <source>
        <dbReference type="ARBA" id="ARBA00023002"/>
    </source>
</evidence>
<evidence type="ECO:0000256" key="8">
    <source>
        <dbReference type="ARBA" id="ARBA00023133"/>
    </source>
</evidence>
<keyword evidence="6" id="KW-0560">Oxidoreductase</keyword>
<dbReference type="Proteomes" id="UP000644507">
    <property type="component" value="Unassembled WGS sequence"/>
</dbReference>
<keyword evidence="8" id="KW-0350">Heme biosynthesis</keyword>
<sequence>MVTGVLAFVVLLVFVGAIVRATGAGLGCPDWPKCWGQLIPPWKVEQVDLSKINYERFEKKAERLGRDPSTVTPEHILENFNPVHTWTEFVNRLTSLPVGFFALGAVVTSFLLPMGKSRRKMIVLSFLSLFIILVNAVMGAMVVYSGLKPGIITLHLALAMILIFILVYCRREVSDQPAFESGRRVAPLVWGLLALVVVEGILGSQVRELTDMLARSHKGEIRSQWIWELEQSAVYLVHRSFSWLIVILMGVVGWKTWKLGIFEKRAKLMTGLVFAMMVMGVILAQVGVYPWVQVLHVGVAAIMVTLLCDWSLVLQRARS</sequence>
<evidence type="ECO:0000256" key="11">
    <source>
        <dbReference type="ARBA" id="ARBA00023444"/>
    </source>
</evidence>
<keyword evidence="9 12" id="KW-0472">Membrane</keyword>
<dbReference type="Pfam" id="PF02628">
    <property type="entry name" value="COX15-CtaA"/>
    <property type="match status" value="1"/>
</dbReference>
<proteinExistence type="predicted"/>
<dbReference type="InterPro" id="IPR003780">
    <property type="entry name" value="COX15/CtaA_fam"/>
</dbReference>
<keyword evidence="5 12" id="KW-1133">Transmembrane helix</keyword>
<dbReference type="AlphaFoldDB" id="A0A918TPI2"/>
<reference evidence="13" key="1">
    <citation type="journal article" date="2014" name="Int. J. Syst. Evol. Microbiol.">
        <title>Complete genome sequence of Corynebacterium casei LMG S-19264T (=DSM 44701T), isolated from a smear-ripened cheese.</title>
        <authorList>
            <consortium name="US DOE Joint Genome Institute (JGI-PGF)"/>
            <person name="Walter F."/>
            <person name="Albersmeier A."/>
            <person name="Kalinowski J."/>
            <person name="Ruckert C."/>
        </authorList>
    </citation>
    <scope>NUCLEOTIDE SEQUENCE</scope>
    <source>
        <strain evidence="13">KCTC 12988</strain>
    </source>
</reference>
<dbReference type="GO" id="GO:0046872">
    <property type="term" value="F:metal ion binding"/>
    <property type="evidence" value="ECO:0007669"/>
    <property type="project" value="UniProtKB-KW"/>
</dbReference>
<keyword evidence="14" id="KW-1185">Reference proteome</keyword>
<feature type="transmembrane region" description="Helical" evidence="12">
    <location>
        <begin position="188"/>
        <end position="206"/>
    </location>
</feature>
<dbReference type="PANTHER" id="PTHR35457">
    <property type="entry name" value="HEME A SYNTHASE"/>
    <property type="match status" value="1"/>
</dbReference>
<feature type="transmembrane region" description="Helical" evidence="12">
    <location>
        <begin position="96"/>
        <end position="114"/>
    </location>
</feature>
<evidence type="ECO:0000256" key="12">
    <source>
        <dbReference type="SAM" id="Phobius"/>
    </source>
</evidence>
<comment type="pathway">
    <text evidence="11">Porphyrin-containing compound metabolism.</text>
</comment>
<keyword evidence="7" id="KW-0408">Iron</keyword>
<feature type="transmembrane region" description="Helical" evidence="12">
    <location>
        <begin position="266"/>
        <end position="288"/>
    </location>
</feature>